<dbReference type="PANTHER" id="PTHR42764:SF1">
    <property type="entry name" value="PHOSPHONATES UTILIZATION ATP-BINDING PROTEIN PHNK-RELATED"/>
    <property type="match status" value="1"/>
</dbReference>
<accession>A0A4S8PI97</accession>
<evidence type="ECO:0000256" key="2">
    <source>
        <dbReference type="ARBA" id="ARBA00022741"/>
    </source>
</evidence>
<keyword evidence="3 5" id="KW-0067">ATP-binding</keyword>
<reference evidence="5 6" key="1">
    <citation type="submission" date="2019-04" db="EMBL/GenBank/DDBJ databases">
        <title>genome sequence of strain W3.</title>
        <authorList>
            <person name="Gao J."/>
            <person name="Sun J."/>
        </authorList>
    </citation>
    <scope>NUCLEOTIDE SEQUENCE [LARGE SCALE GENOMIC DNA]</scope>
    <source>
        <strain evidence="5 6">W3</strain>
    </source>
</reference>
<proteinExistence type="inferred from homology"/>
<dbReference type="PROSITE" id="PS50893">
    <property type="entry name" value="ABC_TRANSPORTER_2"/>
    <property type="match status" value="1"/>
</dbReference>
<sequence>MTDGSVSFADAQPVISTTFSRRMMGQANGYAPIPNVANKDQRRLPVLRLPSPVLTLGRVSYDRRIAPDTSFVLYPGEVLCLVGKSGAGKSTLLRMAGGLLRPHEGRVLHQSADGPISIYELPEQALVSQRRRNVGIVAQNARDTLDMAQSAAANIVQPLFDNGERNFGRAMASAQHWFAALDLDVARMGDLPSLFSGGMQQRLQIARALVHGPKVLCLDEPTTGLDTSVQVRLLSLLSGLQRQTGVAMLLVTHDLRIARLIAHRVIVLDEGRIVEEAPPDRLIADPCHPAARDLVAAMI</sequence>
<dbReference type="SUPFAM" id="SSF52540">
    <property type="entry name" value="P-loop containing nucleoside triphosphate hydrolases"/>
    <property type="match status" value="1"/>
</dbReference>
<dbReference type="EMBL" id="STGU01000034">
    <property type="protein sequence ID" value="THV29445.1"/>
    <property type="molecule type" value="Genomic_DNA"/>
</dbReference>
<evidence type="ECO:0000313" key="6">
    <source>
        <dbReference type="Proteomes" id="UP000307378"/>
    </source>
</evidence>
<dbReference type="Gene3D" id="3.40.50.300">
    <property type="entry name" value="P-loop containing nucleotide triphosphate hydrolases"/>
    <property type="match status" value="1"/>
</dbReference>
<name>A0A4S8PI97_9HYPH</name>
<evidence type="ECO:0000256" key="1">
    <source>
        <dbReference type="ARBA" id="ARBA00005417"/>
    </source>
</evidence>
<evidence type="ECO:0000259" key="4">
    <source>
        <dbReference type="PROSITE" id="PS50893"/>
    </source>
</evidence>
<protein>
    <submittedName>
        <fullName evidence="5">ATP-binding cassette domain-containing protein</fullName>
    </submittedName>
</protein>
<evidence type="ECO:0000313" key="5">
    <source>
        <dbReference type="EMBL" id="THV29445.1"/>
    </source>
</evidence>
<comment type="similarity">
    <text evidence="1">Belongs to the ABC transporter superfamily.</text>
</comment>
<dbReference type="AlphaFoldDB" id="A0A4S8PI97"/>
<dbReference type="GO" id="GO:0019700">
    <property type="term" value="P:organic phosphonate catabolic process"/>
    <property type="evidence" value="ECO:0007669"/>
    <property type="project" value="TreeGrafter"/>
</dbReference>
<dbReference type="GO" id="GO:0016887">
    <property type="term" value="F:ATP hydrolysis activity"/>
    <property type="evidence" value="ECO:0007669"/>
    <property type="project" value="InterPro"/>
</dbReference>
<dbReference type="SMART" id="SM00382">
    <property type="entry name" value="AAA"/>
    <property type="match status" value="1"/>
</dbReference>
<dbReference type="PROSITE" id="PS00211">
    <property type="entry name" value="ABC_TRANSPORTER_1"/>
    <property type="match status" value="1"/>
</dbReference>
<comment type="caution">
    <text evidence="5">The sequence shown here is derived from an EMBL/GenBank/DDBJ whole genome shotgun (WGS) entry which is preliminary data.</text>
</comment>
<keyword evidence="2" id="KW-0547">Nucleotide-binding</keyword>
<feature type="domain" description="ABC transporter" evidence="4">
    <location>
        <begin position="47"/>
        <end position="295"/>
    </location>
</feature>
<dbReference type="InterPro" id="IPR027417">
    <property type="entry name" value="P-loop_NTPase"/>
</dbReference>
<dbReference type="InterPro" id="IPR003439">
    <property type="entry name" value="ABC_transporter-like_ATP-bd"/>
</dbReference>
<gene>
    <name evidence="5" type="ORF">FAA86_23625</name>
</gene>
<dbReference type="PANTHER" id="PTHR42764">
    <property type="entry name" value="PHOSPHONATES UTILIZATION ATP-BINDING PROTEIN PHNK-RELATED"/>
    <property type="match status" value="1"/>
</dbReference>
<organism evidence="5 6">
    <name type="scientific">Rhizobium rosettiformans W3</name>
    <dbReference type="NCBI Taxonomy" id="538378"/>
    <lineage>
        <taxon>Bacteria</taxon>
        <taxon>Pseudomonadati</taxon>
        <taxon>Pseudomonadota</taxon>
        <taxon>Alphaproteobacteria</taxon>
        <taxon>Hyphomicrobiales</taxon>
        <taxon>Rhizobiaceae</taxon>
        <taxon>Rhizobium/Agrobacterium group</taxon>
        <taxon>Rhizobium</taxon>
    </lineage>
</organism>
<dbReference type="Proteomes" id="UP000307378">
    <property type="component" value="Unassembled WGS sequence"/>
</dbReference>
<dbReference type="InterPro" id="IPR003593">
    <property type="entry name" value="AAA+_ATPase"/>
</dbReference>
<evidence type="ECO:0000256" key="3">
    <source>
        <dbReference type="ARBA" id="ARBA00022840"/>
    </source>
</evidence>
<dbReference type="GO" id="GO:0005524">
    <property type="term" value="F:ATP binding"/>
    <property type="evidence" value="ECO:0007669"/>
    <property type="project" value="UniProtKB-KW"/>
</dbReference>
<dbReference type="Pfam" id="PF00005">
    <property type="entry name" value="ABC_tran"/>
    <property type="match status" value="1"/>
</dbReference>
<dbReference type="InterPro" id="IPR017871">
    <property type="entry name" value="ABC_transporter-like_CS"/>
</dbReference>